<name>A0A9X2JIN8_9BACT</name>
<evidence type="ECO:0000313" key="1">
    <source>
        <dbReference type="EMBL" id="MCO6044129.1"/>
    </source>
</evidence>
<dbReference type="AlphaFoldDB" id="A0A9X2JIN8"/>
<protein>
    <submittedName>
        <fullName evidence="1">Uncharacterized protein</fullName>
    </submittedName>
</protein>
<organism evidence="1 2">
    <name type="scientific">Aeoliella straminimaris</name>
    <dbReference type="NCBI Taxonomy" id="2954799"/>
    <lineage>
        <taxon>Bacteria</taxon>
        <taxon>Pseudomonadati</taxon>
        <taxon>Planctomycetota</taxon>
        <taxon>Planctomycetia</taxon>
        <taxon>Pirellulales</taxon>
        <taxon>Lacipirellulaceae</taxon>
        <taxon>Aeoliella</taxon>
    </lineage>
</organism>
<accession>A0A9X2JIN8</accession>
<comment type="caution">
    <text evidence="1">The sequence shown here is derived from an EMBL/GenBank/DDBJ whole genome shotgun (WGS) entry which is preliminary data.</text>
</comment>
<feature type="non-terminal residue" evidence="1">
    <location>
        <position position="1"/>
    </location>
</feature>
<proteinExistence type="predicted"/>
<gene>
    <name evidence="1" type="ORF">NG895_09435</name>
</gene>
<feature type="non-terminal residue" evidence="1">
    <location>
        <position position="298"/>
    </location>
</feature>
<dbReference type="Proteomes" id="UP001155241">
    <property type="component" value="Unassembled WGS sequence"/>
</dbReference>
<dbReference type="RefSeq" id="WP_252852235.1">
    <property type="nucleotide sequence ID" value="NZ_JAMXLR010000035.1"/>
</dbReference>
<keyword evidence="2" id="KW-1185">Reference proteome</keyword>
<reference evidence="1" key="1">
    <citation type="submission" date="2022-06" db="EMBL/GenBank/DDBJ databases">
        <title>Aeoliella straminimaris, a novel planctomycete from sediments.</title>
        <authorList>
            <person name="Vitorino I.R."/>
            <person name="Lage O.M."/>
        </authorList>
    </citation>
    <scope>NUCLEOTIDE SEQUENCE</scope>
    <source>
        <strain evidence="1">ICT_H6.2</strain>
    </source>
</reference>
<evidence type="ECO:0000313" key="2">
    <source>
        <dbReference type="Proteomes" id="UP001155241"/>
    </source>
</evidence>
<dbReference type="EMBL" id="JAMXLR010000035">
    <property type="protein sequence ID" value="MCO6044129.1"/>
    <property type="molecule type" value="Genomic_DNA"/>
</dbReference>
<sequence>YTGTTTIGGGTLSVRHDNALGAADNTAATGTVVTANGSYLRLENNVTVGNELLSSPSGTYFYVQNYGNNTWEGDVETGSYVQLYVYSGSLQLDGNVDTNNQYIYLNYGATVFNGTFGNVGRLYMNSSTATAELNSNLATNYYPLNYGGTFSGTGALTWTYGGSALVRGTIDPGSGSTTGILTLDDVGFEGAYNPRLSVQLNGTTAGSGHDQLKVNGTVEIAGDLDVTLGYSPAVGDSFTILDNDNLGGIADPIVGTFNGLSEGGILAVGTDYFSITYEGGDGNDIVLTKVLAAEWDGG</sequence>